<gene>
    <name evidence="9" type="ORF">SAMN06265182_1365</name>
</gene>
<dbReference type="SUPFAM" id="SSF46626">
    <property type="entry name" value="Cytochrome c"/>
    <property type="match status" value="1"/>
</dbReference>
<evidence type="ECO:0000256" key="2">
    <source>
        <dbReference type="ARBA" id="ARBA00022617"/>
    </source>
</evidence>
<dbReference type="EMBL" id="OBEI01000005">
    <property type="protein sequence ID" value="SNZ08627.1"/>
    <property type="molecule type" value="Genomic_DNA"/>
</dbReference>
<evidence type="ECO:0000256" key="4">
    <source>
        <dbReference type="ARBA" id="ARBA00022982"/>
    </source>
</evidence>
<dbReference type="Proteomes" id="UP000219036">
    <property type="component" value="Unassembled WGS sequence"/>
</dbReference>
<protein>
    <submittedName>
        <fullName evidence="9">Cytochrome c551/c552</fullName>
    </submittedName>
</protein>
<evidence type="ECO:0000256" key="5">
    <source>
        <dbReference type="ARBA" id="ARBA00023004"/>
    </source>
</evidence>
<accession>A0A285NI23</accession>
<keyword evidence="10" id="KW-1185">Reference proteome</keyword>
<evidence type="ECO:0000256" key="6">
    <source>
        <dbReference type="PIRSR" id="PIRSR602324-1"/>
    </source>
</evidence>
<dbReference type="GO" id="GO:0020037">
    <property type="term" value="F:heme binding"/>
    <property type="evidence" value="ECO:0007669"/>
    <property type="project" value="InterPro"/>
</dbReference>
<feature type="chain" id="PRO_5013126254" evidence="7">
    <location>
        <begin position="21"/>
        <end position="120"/>
    </location>
</feature>
<evidence type="ECO:0000256" key="3">
    <source>
        <dbReference type="ARBA" id="ARBA00022723"/>
    </source>
</evidence>
<dbReference type="InterPro" id="IPR036909">
    <property type="entry name" value="Cyt_c-like_dom_sf"/>
</dbReference>
<dbReference type="RefSeq" id="WP_097000532.1">
    <property type="nucleotide sequence ID" value="NZ_OBEI01000005.1"/>
</dbReference>
<keyword evidence="4" id="KW-0249">Electron transport</keyword>
<dbReference type="PROSITE" id="PS51007">
    <property type="entry name" value="CYTC"/>
    <property type="match status" value="1"/>
</dbReference>
<evidence type="ECO:0000256" key="1">
    <source>
        <dbReference type="ARBA" id="ARBA00022448"/>
    </source>
</evidence>
<dbReference type="InterPro" id="IPR009056">
    <property type="entry name" value="Cyt_c-like_dom"/>
</dbReference>
<sequence length="120" mass="13066">MRKILISLATAGFVATGAFAGDVAKQVDELAHKYGCSGCHSVDKVVAGPPYRVIAKEYKGKPNAKETLVKSILSGSMMKWQAKAKKYGIKIKMAYMPAQHGVNKEKAEKIVDLILKLETK</sequence>
<evidence type="ECO:0000313" key="9">
    <source>
        <dbReference type="EMBL" id="SNZ08627.1"/>
    </source>
</evidence>
<dbReference type="Gene3D" id="1.10.760.10">
    <property type="entry name" value="Cytochrome c-like domain"/>
    <property type="match status" value="1"/>
</dbReference>
<feature type="binding site" description="covalent" evidence="6">
    <location>
        <position position="40"/>
    </location>
    <ligand>
        <name>heme c</name>
        <dbReference type="ChEBI" id="CHEBI:61717"/>
    </ligand>
</feature>
<feature type="binding site" description="covalent" evidence="6">
    <location>
        <position position="96"/>
    </location>
    <ligand>
        <name>heme c</name>
        <dbReference type="ChEBI" id="CHEBI:61717"/>
    </ligand>
</feature>
<name>A0A285NI23_9AQUI</name>
<organism evidence="9 10">
    <name type="scientific">Persephonella hydrogeniphila</name>
    <dbReference type="NCBI Taxonomy" id="198703"/>
    <lineage>
        <taxon>Bacteria</taxon>
        <taxon>Pseudomonadati</taxon>
        <taxon>Aquificota</taxon>
        <taxon>Aquificia</taxon>
        <taxon>Aquificales</taxon>
        <taxon>Hydrogenothermaceae</taxon>
        <taxon>Persephonella</taxon>
    </lineage>
</organism>
<feature type="binding site" description="covalent" evidence="6">
    <location>
        <position position="36"/>
    </location>
    <ligand>
        <name>heme c</name>
        <dbReference type="ChEBI" id="CHEBI:61717"/>
    </ligand>
</feature>
<dbReference type="AlphaFoldDB" id="A0A285NI23"/>
<keyword evidence="1" id="KW-0813">Transport</keyword>
<dbReference type="PRINTS" id="PR00606">
    <property type="entry name" value="CYTCHROMECID"/>
</dbReference>
<evidence type="ECO:0000259" key="8">
    <source>
        <dbReference type="PROSITE" id="PS51007"/>
    </source>
</evidence>
<keyword evidence="2 6" id="KW-0349">Heme</keyword>
<dbReference type="GO" id="GO:0005506">
    <property type="term" value="F:iron ion binding"/>
    <property type="evidence" value="ECO:0007669"/>
    <property type="project" value="InterPro"/>
</dbReference>
<dbReference type="GO" id="GO:0009055">
    <property type="term" value="F:electron transfer activity"/>
    <property type="evidence" value="ECO:0007669"/>
    <property type="project" value="InterPro"/>
</dbReference>
<keyword evidence="5 6" id="KW-0408">Iron</keyword>
<reference evidence="10" key="1">
    <citation type="submission" date="2017-09" db="EMBL/GenBank/DDBJ databases">
        <authorList>
            <person name="Varghese N."/>
            <person name="Submissions S."/>
        </authorList>
    </citation>
    <scope>NUCLEOTIDE SEQUENCE [LARGE SCALE GENOMIC DNA]</scope>
    <source>
        <strain evidence="10">DSM 15103</strain>
    </source>
</reference>
<comment type="PTM">
    <text evidence="6">Binds 1 heme c group covalently per subunit.</text>
</comment>
<keyword evidence="7" id="KW-0732">Signal</keyword>
<dbReference type="InterPro" id="IPR002324">
    <property type="entry name" value="Cyt_c_ID"/>
</dbReference>
<keyword evidence="3 6" id="KW-0479">Metal-binding</keyword>
<dbReference type="Pfam" id="PF00034">
    <property type="entry name" value="Cytochrom_C"/>
    <property type="match status" value="1"/>
</dbReference>
<evidence type="ECO:0000313" key="10">
    <source>
        <dbReference type="Proteomes" id="UP000219036"/>
    </source>
</evidence>
<evidence type="ECO:0000256" key="7">
    <source>
        <dbReference type="SAM" id="SignalP"/>
    </source>
</evidence>
<feature type="signal peptide" evidence="7">
    <location>
        <begin position="1"/>
        <end position="20"/>
    </location>
</feature>
<dbReference type="OrthoDB" id="9814063at2"/>
<proteinExistence type="predicted"/>
<feature type="domain" description="Cytochrome c" evidence="8">
    <location>
        <begin position="21"/>
        <end position="118"/>
    </location>
</feature>